<dbReference type="PRINTS" id="PR00101">
    <property type="entry name" value="ATCASE"/>
</dbReference>
<dbReference type="OrthoDB" id="9774690at2"/>
<evidence type="ECO:0000256" key="1">
    <source>
        <dbReference type="ARBA" id="ARBA00003822"/>
    </source>
</evidence>
<keyword evidence="6" id="KW-1185">Reference proteome</keyword>
<dbReference type="Pfam" id="PF02729">
    <property type="entry name" value="OTCace_N"/>
    <property type="match status" value="1"/>
</dbReference>
<dbReference type="Proteomes" id="UP000194137">
    <property type="component" value="Chromosome"/>
</dbReference>
<comment type="function">
    <text evidence="1">Reversibly catalyzes the transfer of the carbamoyl group from carbamoyl phosphate (CP) to the N(epsilon) atom of ornithine (ORN) to produce L-citrulline.</text>
</comment>
<dbReference type="RefSeq" id="WP_086087104.1">
    <property type="nucleotide sequence ID" value="NZ_CP021112.1"/>
</dbReference>
<comment type="similarity">
    <text evidence="3">Belongs to the aspartate/ornithine carbamoyltransferase superfamily.</text>
</comment>
<dbReference type="InterPro" id="IPR006131">
    <property type="entry name" value="Asp_carbamoyltransf_Asp/Orn-bd"/>
</dbReference>
<feature type="region of interest" description="Disordered" evidence="4">
    <location>
        <begin position="1"/>
        <end position="24"/>
    </location>
</feature>
<dbReference type="STRING" id="1235591.CAK95_05995"/>
<protein>
    <submittedName>
        <fullName evidence="5">Uncharacterized protein</fullName>
    </submittedName>
</protein>
<dbReference type="PANTHER" id="PTHR45753">
    <property type="entry name" value="ORNITHINE CARBAMOYLTRANSFERASE, MITOCHONDRIAL"/>
    <property type="match status" value="1"/>
</dbReference>
<feature type="compositionally biased region" description="Basic and acidic residues" evidence="4">
    <location>
        <begin position="10"/>
        <end position="24"/>
    </location>
</feature>
<proteinExistence type="inferred from homology"/>
<dbReference type="UniPathway" id="UPA00070">
    <property type="reaction ID" value="UER00116"/>
</dbReference>
<dbReference type="GO" id="GO:0016597">
    <property type="term" value="F:amino acid binding"/>
    <property type="evidence" value="ECO:0007669"/>
    <property type="project" value="InterPro"/>
</dbReference>
<gene>
    <name evidence="5" type="ORF">CAK95_05995</name>
</gene>
<dbReference type="InterPro" id="IPR036901">
    <property type="entry name" value="Asp/Orn_carbamoylTrfase_sf"/>
</dbReference>
<dbReference type="KEGG" id="psin:CAK95_05995"/>
<organism evidence="5 6">
    <name type="scientific">Pseudorhodoplanes sinuspersici</name>
    <dbReference type="NCBI Taxonomy" id="1235591"/>
    <lineage>
        <taxon>Bacteria</taxon>
        <taxon>Pseudomonadati</taxon>
        <taxon>Pseudomonadota</taxon>
        <taxon>Alphaproteobacteria</taxon>
        <taxon>Hyphomicrobiales</taxon>
        <taxon>Pseudorhodoplanes</taxon>
    </lineage>
</organism>
<dbReference type="PANTHER" id="PTHR45753:SF6">
    <property type="entry name" value="ASPARTATE CARBAMOYLTRANSFERASE"/>
    <property type="match status" value="1"/>
</dbReference>
<dbReference type="GO" id="GO:0006520">
    <property type="term" value="P:amino acid metabolic process"/>
    <property type="evidence" value="ECO:0007669"/>
    <property type="project" value="InterPro"/>
</dbReference>
<dbReference type="AlphaFoldDB" id="A0A1W6ZNG4"/>
<name>A0A1W6ZNG4_9HYPH</name>
<evidence type="ECO:0000256" key="3">
    <source>
        <dbReference type="RuleBase" id="RU003634"/>
    </source>
</evidence>
<dbReference type="GO" id="GO:0044205">
    <property type="term" value="P:'de novo' UMP biosynthetic process"/>
    <property type="evidence" value="ECO:0007669"/>
    <property type="project" value="UniProtKB-UniPathway"/>
</dbReference>
<dbReference type="InterPro" id="IPR006130">
    <property type="entry name" value="Asp/Orn_carbamoylTrfase"/>
</dbReference>
<evidence type="ECO:0000256" key="2">
    <source>
        <dbReference type="ARBA" id="ARBA00022679"/>
    </source>
</evidence>
<sequence>MYASLQTPRDLARTDRNKNLRDDRPEFQKHLLSAKSLSIADVDRLCRTAEDYELGALPPADVIGKTVALLFFQPSTRTRMGFEAAIVALGCHPIGMENMTASRSNTRSGETLEDCAAVISRLSDLIVVRHHEVGAAERMAAKSLKPIINGGDGWNEHPTQALIDIFSLRRGLGTIRGKSICFGGDPRGRTVRSLVQLLRFESPREVVFCPPAHYEVPADLLATLSEHQIRCRIVHNLDIPLHESDAIMMAPYDMSDIGEPAASGYVSPRMTPETHRLTAERVLNANSNALIYHPMPRLDEIDPSCDELPNAMYFEQVRLSKFMRMAVLGELLSIGTYP</sequence>
<dbReference type="PRINTS" id="PR00100">
    <property type="entry name" value="AOTCASE"/>
</dbReference>
<dbReference type="GO" id="GO:0016743">
    <property type="term" value="F:carboxyl- or carbamoyltransferase activity"/>
    <property type="evidence" value="ECO:0007669"/>
    <property type="project" value="InterPro"/>
</dbReference>
<evidence type="ECO:0000256" key="4">
    <source>
        <dbReference type="SAM" id="MobiDB-lite"/>
    </source>
</evidence>
<evidence type="ECO:0000313" key="5">
    <source>
        <dbReference type="EMBL" id="ARP98680.1"/>
    </source>
</evidence>
<dbReference type="Pfam" id="PF00185">
    <property type="entry name" value="OTCace"/>
    <property type="match status" value="1"/>
</dbReference>
<dbReference type="EMBL" id="CP021112">
    <property type="protein sequence ID" value="ARP98680.1"/>
    <property type="molecule type" value="Genomic_DNA"/>
</dbReference>
<dbReference type="SUPFAM" id="SSF53671">
    <property type="entry name" value="Aspartate/ornithine carbamoyltransferase"/>
    <property type="match status" value="1"/>
</dbReference>
<reference evidence="5 6" key="1">
    <citation type="submission" date="2017-05" db="EMBL/GenBank/DDBJ databases">
        <title>Full genome sequence of Pseudorhodoplanes sinuspersici.</title>
        <authorList>
            <person name="Dastgheib S.M.M."/>
            <person name="Shavandi M."/>
            <person name="Tirandaz H."/>
        </authorList>
    </citation>
    <scope>NUCLEOTIDE SEQUENCE [LARGE SCALE GENOMIC DNA]</scope>
    <source>
        <strain evidence="5 6">RIPI110</strain>
    </source>
</reference>
<accession>A0A1W6ZNG4</accession>
<evidence type="ECO:0000313" key="6">
    <source>
        <dbReference type="Proteomes" id="UP000194137"/>
    </source>
</evidence>
<dbReference type="InterPro" id="IPR006132">
    <property type="entry name" value="Asp/Orn_carbamoyltranf_P-bd"/>
</dbReference>
<dbReference type="Gene3D" id="3.40.50.1370">
    <property type="entry name" value="Aspartate/ornithine carbamoyltransferase"/>
    <property type="match status" value="2"/>
</dbReference>
<keyword evidence="2 3" id="KW-0808">Transferase</keyword>